<dbReference type="Pfam" id="PF05207">
    <property type="entry name" value="Zn_ribbon_CSL"/>
    <property type="match status" value="1"/>
</dbReference>
<dbReference type="AlphaFoldDB" id="A0AAV2TYU3"/>
<dbReference type="PROSITE" id="PS51074">
    <property type="entry name" value="DPH_MB"/>
    <property type="match status" value="1"/>
</dbReference>
<keyword evidence="3" id="KW-0408">Iron</keyword>
<sequence>MAWKVLQSPETRKNYDSLYSQFSLMKESAGLPVQAELKLEDFTFDRSDSDNTGSDHLKGSYWFPCRCGGSYVLDSLAALCKAQFVPCSDCSLVVRILYPS</sequence>
<keyword evidence="2" id="KW-0862">Zinc</keyword>
<accession>A0AAV2TYU3</accession>
<dbReference type="Proteomes" id="UP001497525">
    <property type="component" value="Unassembled WGS sequence"/>
</dbReference>
<dbReference type="EMBL" id="CAXLJL010000933">
    <property type="protein sequence ID" value="CAL5141918.1"/>
    <property type="molecule type" value="Genomic_DNA"/>
</dbReference>
<dbReference type="GO" id="GO:0001671">
    <property type="term" value="F:ATPase activator activity"/>
    <property type="evidence" value="ECO:0007669"/>
    <property type="project" value="TreeGrafter"/>
</dbReference>
<evidence type="ECO:0000313" key="5">
    <source>
        <dbReference type="EMBL" id="CAL5141918.1"/>
    </source>
</evidence>
<gene>
    <name evidence="5" type="ORF">CDAUBV1_LOCUS17211</name>
</gene>
<evidence type="ECO:0000313" key="6">
    <source>
        <dbReference type="Proteomes" id="UP001497525"/>
    </source>
</evidence>
<proteinExistence type="predicted"/>
<organism evidence="5 6">
    <name type="scientific">Calicophoron daubneyi</name>
    <name type="common">Rumen fluke</name>
    <name type="synonym">Paramphistomum daubneyi</name>
    <dbReference type="NCBI Taxonomy" id="300641"/>
    <lineage>
        <taxon>Eukaryota</taxon>
        <taxon>Metazoa</taxon>
        <taxon>Spiralia</taxon>
        <taxon>Lophotrochozoa</taxon>
        <taxon>Platyhelminthes</taxon>
        <taxon>Trematoda</taxon>
        <taxon>Digenea</taxon>
        <taxon>Plagiorchiida</taxon>
        <taxon>Pronocephalata</taxon>
        <taxon>Paramphistomoidea</taxon>
        <taxon>Paramphistomidae</taxon>
        <taxon>Calicophoron</taxon>
    </lineage>
</organism>
<evidence type="ECO:0000259" key="4">
    <source>
        <dbReference type="PROSITE" id="PS51074"/>
    </source>
</evidence>
<evidence type="ECO:0000256" key="1">
    <source>
        <dbReference type="ARBA" id="ARBA00022723"/>
    </source>
</evidence>
<reference evidence="5" key="1">
    <citation type="submission" date="2024-06" db="EMBL/GenBank/DDBJ databases">
        <authorList>
            <person name="Liu X."/>
            <person name="Lenzi L."/>
            <person name="Haldenby T S."/>
            <person name="Uol C."/>
        </authorList>
    </citation>
    <scope>NUCLEOTIDE SEQUENCE</scope>
</reference>
<dbReference type="InterPro" id="IPR007872">
    <property type="entry name" value="DPH_MB_dom"/>
</dbReference>
<dbReference type="PANTHER" id="PTHR45255">
    <property type="entry name" value="DNAJ HOMOLOG SUBFAMILY C MEMBER 24"/>
    <property type="match status" value="1"/>
</dbReference>
<dbReference type="PANTHER" id="PTHR45255:SF1">
    <property type="entry name" value="DNAJ HOMOLOG SUBFAMILY C MEMBER 24"/>
    <property type="match status" value="1"/>
</dbReference>
<evidence type="ECO:0000256" key="2">
    <source>
        <dbReference type="ARBA" id="ARBA00022833"/>
    </source>
</evidence>
<evidence type="ECO:0000256" key="3">
    <source>
        <dbReference type="ARBA" id="ARBA00023004"/>
    </source>
</evidence>
<dbReference type="InterPro" id="IPR036671">
    <property type="entry name" value="DPH_MB_sf"/>
</dbReference>
<feature type="domain" description="DPH-type MB" evidence="4">
    <location>
        <begin position="33"/>
        <end position="99"/>
    </location>
</feature>
<dbReference type="SUPFAM" id="SSF144217">
    <property type="entry name" value="CSL zinc finger"/>
    <property type="match status" value="1"/>
</dbReference>
<protein>
    <recommendedName>
        <fullName evidence="4">DPH-type MB domain-containing protein</fullName>
    </recommendedName>
</protein>
<comment type="caution">
    <text evidence="5">The sequence shown here is derived from an EMBL/GenBank/DDBJ whole genome shotgun (WGS) entry which is preliminary data.</text>
</comment>
<keyword evidence="1" id="KW-0479">Metal-binding</keyword>
<dbReference type="GO" id="GO:0008198">
    <property type="term" value="F:ferrous iron binding"/>
    <property type="evidence" value="ECO:0007669"/>
    <property type="project" value="TreeGrafter"/>
</dbReference>
<name>A0AAV2TYU3_CALDB</name>
<dbReference type="Gene3D" id="3.10.660.10">
    <property type="entry name" value="DPH Zinc finger"/>
    <property type="match status" value="1"/>
</dbReference>